<evidence type="ECO:0000313" key="3">
    <source>
        <dbReference type="Proteomes" id="UP000007875"/>
    </source>
</evidence>
<dbReference type="AlphaFoldDB" id="H2Y5U4"/>
<sequence>MKILSSCFAKLCRPSLWRKRTYRSEGWYRMRSRTRASATSSCPTATSRATRPRS</sequence>
<name>H2Y5U4_CIOSA</name>
<accession>H2Y5U4</accession>
<organism evidence="2 3">
    <name type="scientific">Ciona savignyi</name>
    <name type="common">Pacific transparent sea squirt</name>
    <dbReference type="NCBI Taxonomy" id="51511"/>
    <lineage>
        <taxon>Eukaryota</taxon>
        <taxon>Metazoa</taxon>
        <taxon>Chordata</taxon>
        <taxon>Tunicata</taxon>
        <taxon>Ascidiacea</taxon>
        <taxon>Phlebobranchia</taxon>
        <taxon>Cionidae</taxon>
        <taxon>Ciona</taxon>
    </lineage>
</organism>
<protein>
    <submittedName>
        <fullName evidence="2">Uncharacterized protein</fullName>
    </submittedName>
</protein>
<feature type="region of interest" description="Disordered" evidence="1">
    <location>
        <begin position="32"/>
        <end position="54"/>
    </location>
</feature>
<dbReference type="Ensembl" id="ENSCSAVT00000000699.1">
    <property type="protein sequence ID" value="ENSCSAVP00000000692.1"/>
    <property type="gene ID" value="ENSCSAVG00000000386.1"/>
</dbReference>
<reference evidence="2" key="3">
    <citation type="submission" date="2025-09" db="UniProtKB">
        <authorList>
            <consortium name="Ensembl"/>
        </authorList>
    </citation>
    <scope>IDENTIFICATION</scope>
</reference>
<keyword evidence="3" id="KW-1185">Reference proteome</keyword>
<dbReference type="InParanoid" id="H2Y5U4"/>
<evidence type="ECO:0000313" key="2">
    <source>
        <dbReference type="Ensembl" id="ENSCSAVP00000000692.1"/>
    </source>
</evidence>
<reference evidence="2" key="2">
    <citation type="submission" date="2025-08" db="UniProtKB">
        <authorList>
            <consortium name="Ensembl"/>
        </authorList>
    </citation>
    <scope>IDENTIFICATION</scope>
</reference>
<evidence type="ECO:0000256" key="1">
    <source>
        <dbReference type="SAM" id="MobiDB-lite"/>
    </source>
</evidence>
<feature type="compositionally biased region" description="Low complexity" evidence="1">
    <location>
        <begin position="35"/>
        <end position="54"/>
    </location>
</feature>
<dbReference type="Proteomes" id="UP000007875">
    <property type="component" value="Unassembled WGS sequence"/>
</dbReference>
<dbReference type="HOGENOM" id="CLU_3055558_0_0_1"/>
<reference evidence="3" key="1">
    <citation type="submission" date="2003-08" db="EMBL/GenBank/DDBJ databases">
        <authorList>
            <person name="Birren B."/>
            <person name="Nusbaum C."/>
            <person name="Abebe A."/>
            <person name="Abouelleil A."/>
            <person name="Adekoya E."/>
            <person name="Ait-zahra M."/>
            <person name="Allen N."/>
            <person name="Allen T."/>
            <person name="An P."/>
            <person name="Anderson M."/>
            <person name="Anderson S."/>
            <person name="Arachchi H."/>
            <person name="Armbruster J."/>
            <person name="Bachantsang P."/>
            <person name="Baldwin J."/>
            <person name="Barry A."/>
            <person name="Bayul T."/>
            <person name="Blitshsteyn B."/>
            <person name="Bloom T."/>
            <person name="Blye J."/>
            <person name="Boguslavskiy L."/>
            <person name="Borowsky M."/>
            <person name="Boukhgalter B."/>
            <person name="Brunache A."/>
            <person name="Butler J."/>
            <person name="Calixte N."/>
            <person name="Calvo S."/>
            <person name="Camarata J."/>
            <person name="Campo K."/>
            <person name="Chang J."/>
            <person name="Cheshatsang Y."/>
            <person name="Citroen M."/>
            <person name="Collymore A."/>
            <person name="Considine T."/>
            <person name="Cook A."/>
            <person name="Cooke P."/>
            <person name="Corum B."/>
            <person name="Cuomo C."/>
            <person name="David R."/>
            <person name="Dawoe T."/>
            <person name="Degray S."/>
            <person name="Dodge S."/>
            <person name="Dooley K."/>
            <person name="Dorje P."/>
            <person name="Dorjee K."/>
            <person name="Dorris L."/>
            <person name="Duffey N."/>
            <person name="Dupes A."/>
            <person name="Elkins T."/>
            <person name="Engels R."/>
            <person name="Erickson J."/>
            <person name="Farina A."/>
            <person name="Faro S."/>
            <person name="Ferreira P."/>
            <person name="Fischer H."/>
            <person name="Fitzgerald M."/>
            <person name="Foley K."/>
            <person name="Gage D."/>
            <person name="Galagan J."/>
            <person name="Gearin G."/>
            <person name="Gnerre S."/>
            <person name="Gnirke A."/>
            <person name="Goyette A."/>
            <person name="Graham J."/>
            <person name="Grandbois E."/>
            <person name="Gyaltsen K."/>
            <person name="Hafez N."/>
            <person name="Hagopian D."/>
            <person name="Hagos B."/>
            <person name="Hall J."/>
            <person name="Hatcher B."/>
            <person name="Heller A."/>
            <person name="Higgins H."/>
            <person name="Honan T."/>
            <person name="Horn A."/>
            <person name="Houde N."/>
            <person name="Hughes L."/>
            <person name="Hulme W."/>
            <person name="Husby E."/>
            <person name="Iliev I."/>
            <person name="Jaffe D."/>
            <person name="Jones C."/>
            <person name="Kamal M."/>
            <person name="Kamat A."/>
            <person name="Kamvysselis M."/>
            <person name="Karlsson E."/>
            <person name="Kells C."/>
            <person name="Kieu A."/>
            <person name="Kisner P."/>
            <person name="Kodira C."/>
            <person name="Kulbokas E."/>
            <person name="Labutti K."/>
            <person name="Lama D."/>
            <person name="Landers T."/>
            <person name="Leger J."/>
            <person name="Levine S."/>
            <person name="Lewis D."/>
            <person name="Lewis T."/>
            <person name="Lindblad-toh K."/>
            <person name="Liu X."/>
            <person name="Lokyitsang T."/>
            <person name="Lokyitsang Y."/>
            <person name="Lucien O."/>
            <person name="Lui A."/>
            <person name="Ma L.J."/>
            <person name="Mabbitt R."/>
            <person name="Macdonald J."/>
            <person name="Maclean C."/>
            <person name="Major J."/>
            <person name="Manning J."/>
            <person name="Marabella R."/>
            <person name="Maru K."/>
            <person name="Matthews C."/>
            <person name="Mauceli E."/>
            <person name="Mccarthy M."/>
            <person name="Mcdonough S."/>
            <person name="Mcghee T."/>
            <person name="Meldrim J."/>
            <person name="Meneus L."/>
            <person name="Mesirov J."/>
            <person name="Mihalev A."/>
            <person name="Mihova T."/>
            <person name="Mikkelsen T."/>
            <person name="Mlenga V."/>
            <person name="Moru K."/>
            <person name="Mozes J."/>
            <person name="Mulrain L."/>
            <person name="Munson G."/>
            <person name="Naylor J."/>
            <person name="Newes C."/>
            <person name="Nguyen C."/>
            <person name="Nguyen N."/>
            <person name="Nguyen T."/>
            <person name="Nicol R."/>
            <person name="Nielsen C."/>
            <person name="Nizzari M."/>
            <person name="Norbu C."/>
            <person name="Norbu N."/>
            <person name="O'donnell P."/>
            <person name="Okoawo O."/>
            <person name="O'leary S."/>
            <person name="Omotosho B."/>
            <person name="O'neill K."/>
            <person name="Osman S."/>
            <person name="Parker S."/>
            <person name="Perrin D."/>
            <person name="Phunkhang P."/>
            <person name="Piqani B."/>
            <person name="Purcell S."/>
            <person name="Rachupka T."/>
            <person name="Ramasamy U."/>
            <person name="Rameau R."/>
            <person name="Ray V."/>
            <person name="Raymond C."/>
            <person name="Retta R."/>
            <person name="Richardson S."/>
            <person name="Rise C."/>
            <person name="Rodriguez J."/>
            <person name="Rogers J."/>
            <person name="Rogov P."/>
            <person name="Rutman M."/>
            <person name="Schupbach R."/>
            <person name="Seaman C."/>
            <person name="Settipalli S."/>
            <person name="Sharpe T."/>
            <person name="Sheridan J."/>
            <person name="Sherpa N."/>
            <person name="Shi J."/>
            <person name="Smirnov S."/>
            <person name="Smith C."/>
            <person name="Sougnez C."/>
            <person name="Spencer B."/>
            <person name="Stalker J."/>
            <person name="Stange-thomann N."/>
            <person name="Stavropoulos S."/>
            <person name="Stetson K."/>
            <person name="Stone C."/>
            <person name="Stone S."/>
            <person name="Stubbs M."/>
            <person name="Talamas J."/>
            <person name="Tchuinga P."/>
            <person name="Tenzing P."/>
            <person name="Tesfaye S."/>
            <person name="Theodore J."/>
            <person name="Thoulutsang Y."/>
            <person name="Topham K."/>
            <person name="Towey S."/>
            <person name="Tsamla T."/>
            <person name="Tsomo N."/>
            <person name="Vallee D."/>
            <person name="Vassiliev H."/>
            <person name="Venkataraman V."/>
            <person name="Vinson J."/>
            <person name="Vo A."/>
            <person name="Wade C."/>
            <person name="Wang S."/>
            <person name="Wangchuk T."/>
            <person name="Wangdi T."/>
            <person name="Whittaker C."/>
            <person name="Wilkinson J."/>
            <person name="Wu Y."/>
            <person name="Wyman D."/>
            <person name="Yadav S."/>
            <person name="Yang S."/>
            <person name="Yang X."/>
            <person name="Yeager S."/>
            <person name="Yee E."/>
            <person name="Young G."/>
            <person name="Zainoun J."/>
            <person name="Zembeck L."/>
            <person name="Zimmer A."/>
            <person name="Zody M."/>
            <person name="Lander E."/>
        </authorList>
    </citation>
    <scope>NUCLEOTIDE SEQUENCE [LARGE SCALE GENOMIC DNA]</scope>
</reference>
<proteinExistence type="predicted"/>